<keyword evidence="2" id="KW-0540">Nuclease</keyword>
<organism evidence="2 3">
    <name type="scientific">Vibrio tubiashii</name>
    <dbReference type="NCBI Taxonomy" id="29498"/>
    <lineage>
        <taxon>Bacteria</taxon>
        <taxon>Pseudomonadati</taxon>
        <taxon>Pseudomonadota</taxon>
        <taxon>Gammaproteobacteria</taxon>
        <taxon>Vibrionales</taxon>
        <taxon>Vibrionaceae</taxon>
        <taxon>Vibrio</taxon>
        <taxon>Vibrio oreintalis group</taxon>
    </lineage>
</organism>
<dbReference type="GO" id="GO:0004519">
    <property type="term" value="F:endonuclease activity"/>
    <property type="evidence" value="ECO:0007669"/>
    <property type="project" value="UniProtKB-KW"/>
</dbReference>
<dbReference type="CDD" id="cd00085">
    <property type="entry name" value="HNHc"/>
    <property type="match status" value="1"/>
</dbReference>
<dbReference type="GO" id="GO:0008270">
    <property type="term" value="F:zinc ion binding"/>
    <property type="evidence" value="ECO:0007669"/>
    <property type="project" value="InterPro"/>
</dbReference>
<dbReference type="AlphaFoldDB" id="A0AAE5GU21"/>
<evidence type="ECO:0000259" key="1">
    <source>
        <dbReference type="Pfam" id="PF01844"/>
    </source>
</evidence>
<keyword evidence="2" id="KW-0255">Endonuclease</keyword>
<sequence>MARISDKDIKILWGRASGICSNPTCRKELTRILEFEKSTSIGEMAHIIARSEGGPRGVEGGGSNSYENLVLLCPTCHTEADKAPEEFPIEMLHSWKKQTESLVRGLIENISKNDLYRVFETANNAITFQKHISYSSEKSRVVEKEYDVHLYKMLNRVDYHARYLKLSDENLESITSLITSIQEKLSNKRIKYYSELDRDSRNLVDKIRYSLFEERDRLIFQLSLVYSNLVSNVAIDRYNTVDKDNFYKVYLEVFDEVDNSVRNIIDGLSNYTRSGKQSDFEGELFSQLKFQLEHLSIR</sequence>
<dbReference type="GO" id="GO:0003676">
    <property type="term" value="F:nucleic acid binding"/>
    <property type="evidence" value="ECO:0007669"/>
    <property type="project" value="InterPro"/>
</dbReference>
<name>A0AAE5GU21_9VIBR</name>
<keyword evidence="2" id="KW-0378">Hydrolase</keyword>
<reference evidence="2 3" key="1">
    <citation type="submission" date="2019-08" db="EMBL/GenBank/DDBJ databases">
        <title>Draft genome sequencing and comparative genomics of hatchery-associated Vibrios.</title>
        <authorList>
            <person name="Kehlet-Delgado H."/>
            <person name="Mueller R.S."/>
        </authorList>
    </citation>
    <scope>NUCLEOTIDE SEQUENCE [LARGE SCALE GENOMIC DNA]</scope>
    <source>
        <strain evidence="2 3">01-65-5-1</strain>
    </source>
</reference>
<dbReference type="Proteomes" id="UP000572722">
    <property type="component" value="Unassembled WGS sequence"/>
</dbReference>
<accession>A0AAE5GU21</accession>
<protein>
    <submittedName>
        <fullName evidence="2">HNH endonuclease</fullName>
    </submittedName>
</protein>
<dbReference type="Pfam" id="PF01844">
    <property type="entry name" value="HNH"/>
    <property type="match status" value="1"/>
</dbReference>
<feature type="domain" description="HNH" evidence="1">
    <location>
        <begin position="43"/>
        <end position="79"/>
    </location>
</feature>
<dbReference type="InterPro" id="IPR002711">
    <property type="entry name" value="HNH"/>
</dbReference>
<evidence type="ECO:0000313" key="3">
    <source>
        <dbReference type="Proteomes" id="UP000572722"/>
    </source>
</evidence>
<dbReference type="EMBL" id="VTXO01000012">
    <property type="protein sequence ID" value="NOI83065.1"/>
    <property type="molecule type" value="Genomic_DNA"/>
</dbReference>
<dbReference type="RefSeq" id="WP_171325096.1">
    <property type="nucleotide sequence ID" value="NZ_VTXO01000012.1"/>
</dbReference>
<dbReference type="Gene3D" id="1.10.30.50">
    <property type="match status" value="1"/>
</dbReference>
<gene>
    <name evidence="2" type="ORF">F0237_20580</name>
</gene>
<comment type="caution">
    <text evidence="2">The sequence shown here is derived from an EMBL/GenBank/DDBJ whole genome shotgun (WGS) entry which is preliminary data.</text>
</comment>
<dbReference type="InterPro" id="IPR003615">
    <property type="entry name" value="HNH_nuc"/>
</dbReference>
<proteinExistence type="predicted"/>
<evidence type="ECO:0000313" key="2">
    <source>
        <dbReference type="EMBL" id="NOI83065.1"/>
    </source>
</evidence>